<name>A0A8E7B212_9EURY</name>
<evidence type="ECO:0000256" key="1">
    <source>
        <dbReference type="HAMAP-Rule" id="MF_00763"/>
    </source>
</evidence>
<dbReference type="Proteomes" id="UP000680656">
    <property type="component" value="Chromosome"/>
</dbReference>
<dbReference type="AlphaFoldDB" id="A0A8E7B212"/>
<gene>
    <name evidence="2" type="ORF">KHC33_06070</name>
</gene>
<accession>A0A8E7B212</accession>
<protein>
    <recommendedName>
        <fullName evidence="1">UPF0305 protein KHC33_06070</fullName>
    </recommendedName>
</protein>
<dbReference type="Pfam" id="PF09888">
    <property type="entry name" value="DUF2115"/>
    <property type="match status" value="1"/>
</dbReference>
<organism evidence="2 3">
    <name type="scientific">Methanospirillum purgamenti</name>
    <dbReference type="NCBI Taxonomy" id="2834276"/>
    <lineage>
        <taxon>Archaea</taxon>
        <taxon>Methanobacteriati</taxon>
        <taxon>Methanobacteriota</taxon>
        <taxon>Stenosarchaea group</taxon>
        <taxon>Methanomicrobia</taxon>
        <taxon>Methanomicrobiales</taxon>
        <taxon>Methanospirillaceae</taxon>
        <taxon>Methanospirillum</taxon>
    </lineage>
</organism>
<proteinExistence type="inferred from homology"/>
<sequence>MTDPERSKIESIVARMAGAAHKGDLGTIVAEEILKYSVLELQVIGGRLNLEIEQLPAHYRHKIRSYFRDQIFGAHHMLLSRYRKGIFLKCSDPFRDPELFLSYCQMIPDGCMAWDEDTWKNPEIWSPKHRLFYYLIAAYTMFVEDLPGHPVGMPFPGGQVVEKQGEEYYCPIRDKEKDVFFSICNFCPARQTD</sequence>
<reference evidence="2 3" key="1">
    <citation type="submission" date="2021-05" db="EMBL/GenBank/DDBJ databases">
        <title>A novel Methanospirillum isolate from a pyrite-forming mixed culture.</title>
        <authorList>
            <person name="Bunk B."/>
            <person name="Sproer C."/>
            <person name="Spring S."/>
            <person name="Pester M."/>
        </authorList>
    </citation>
    <scope>NUCLEOTIDE SEQUENCE [LARGE SCALE GENOMIC DNA]</scope>
    <source>
        <strain evidence="2 3">J.3.6.1-F.2.7.3</strain>
    </source>
</reference>
<evidence type="ECO:0000313" key="2">
    <source>
        <dbReference type="EMBL" id="QVV90559.1"/>
    </source>
</evidence>
<keyword evidence="3" id="KW-1185">Reference proteome</keyword>
<dbReference type="EMBL" id="CP075546">
    <property type="protein sequence ID" value="QVV90559.1"/>
    <property type="molecule type" value="Genomic_DNA"/>
</dbReference>
<evidence type="ECO:0000313" key="3">
    <source>
        <dbReference type="Proteomes" id="UP000680656"/>
    </source>
</evidence>
<dbReference type="NCBIfam" id="NF002177">
    <property type="entry name" value="PRK01022.1-5"/>
    <property type="match status" value="1"/>
</dbReference>
<dbReference type="InterPro" id="IPR019215">
    <property type="entry name" value="DUF2115"/>
</dbReference>
<dbReference type="KEGG" id="mrtj:KHC33_06070"/>
<dbReference type="HAMAP" id="MF_00763">
    <property type="entry name" value="UPF0305"/>
    <property type="match status" value="1"/>
</dbReference>
<comment type="similarity">
    <text evidence="1">Belongs to the UPF0305 family.</text>
</comment>